<keyword evidence="8" id="KW-0496">Mitochondrion</keyword>
<feature type="repeat" description="Solcar" evidence="10">
    <location>
        <begin position="34"/>
        <end position="128"/>
    </location>
</feature>
<sequence>MHSTSLVYTSWARTMATFKESPSRSQGRSINLKSPIGTAALFGGVAGVMEAVTCHPLDTIKVRLQSGNNAPSQGLSTAKKVPTGIVSAAHAICKESPTALYRGLSPVVSGIVPKLAVRFTSFDLYSGLFRSPGEDKLSFSKLFLVGLATGVTEAVVVVTPAEVIKIQQQTARRGGKSMGMFHTARSIVQNGGLKALWTGAGLTAARQGTNQAGNFFAYQTIRQQLLSMQPQYEKSGLPVWQTALNGFLAGCVGPALNSPLDTLKTRAQKRNVTDMKANTKQSSWWRQLREIARTEGYSAMYRGAIPRLLRVGLGQSVVFCTYEFLRGIYGSGT</sequence>
<name>A0A9W9CU98_9PEZI</name>
<evidence type="ECO:0000256" key="7">
    <source>
        <dbReference type="ARBA" id="ARBA00022989"/>
    </source>
</evidence>
<dbReference type="Gene3D" id="1.50.40.10">
    <property type="entry name" value="Mitochondrial carrier domain"/>
    <property type="match status" value="1"/>
</dbReference>
<gene>
    <name evidence="12" type="primary">SFC1_2</name>
    <name evidence="12" type="ORF">N0V93_007939</name>
</gene>
<dbReference type="AlphaFoldDB" id="A0A9W9CU98"/>
<evidence type="ECO:0000256" key="9">
    <source>
        <dbReference type="ARBA" id="ARBA00023136"/>
    </source>
</evidence>
<keyword evidence="13" id="KW-1185">Reference proteome</keyword>
<keyword evidence="9 10" id="KW-0472">Membrane</keyword>
<feature type="repeat" description="Solcar" evidence="10">
    <location>
        <begin position="140"/>
        <end position="224"/>
    </location>
</feature>
<evidence type="ECO:0000313" key="12">
    <source>
        <dbReference type="EMBL" id="KAJ4387348.1"/>
    </source>
</evidence>
<organism evidence="12 13">
    <name type="scientific">Gnomoniopsis smithogilvyi</name>
    <dbReference type="NCBI Taxonomy" id="1191159"/>
    <lineage>
        <taxon>Eukaryota</taxon>
        <taxon>Fungi</taxon>
        <taxon>Dikarya</taxon>
        <taxon>Ascomycota</taxon>
        <taxon>Pezizomycotina</taxon>
        <taxon>Sordariomycetes</taxon>
        <taxon>Sordariomycetidae</taxon>
        <taxon>Diaporthales</taxon>
        <taxon>Gnomoniaceae</taxon>
        <taxon>Gnomoniopsis</taxon>
    </lineage>
</organism>
<comment type="similarity">
    <text evidence="2 11">Belongs to the mitochondrial carrier (TC 2.A.29) family.</text>
</comment>
<feature type="repeat" description="Solcar" evidence="10">
    <location>
        <begin position="237"/>
        <end position="328"/>
    </location>
</feature>
<keyword evidence="4 10" id="KW-0812">Transmembrane</keyword>
<keyword evidence="3 11" id="KW-0813">Transport</keyword>
<evidence type="ECO:0000256" key="10">
    <source>
        <dbReference type="PROSITE-ProRule" id="PRU00282"/>
    </source>
</evidence>
<proteinExistence type="inferred from homology"/>
<dbReference type="InterPro" id="IPR049563">
    <property type="entry name" value="TXTP-like"/>
</dbReference>
<keyword evidence="5" id="KW-0677">Repeat</keyword>
<evidence type="ECO:0000256" key="1">
    <source>
        <dbReference type="ARBA" id="ARBA00004225"/>
    </source>
</evidence>
<dbReference type="EMBL" id="JAPEVB010000005">
    <property type="protein sequence ID" value="KAJ4387348.1"/>
    <property type="molecule type" value="Genomic_DNA"/>
</dbReference>
<keyword evidence="6" id="KW-0999">Mitochondrion inner membrane</keyword>
<evidence type="ECO:0000256" key="2">
    <source>
        <dbReference type="ARBA" id="ARBA00006375"/>
    </source>
</evidence>
<evidence type="ECO:0000256" key="11">
    <source>
        <dbReference type="RuleBase" id="RU000488"/>
    </source>
</evidence>
<dbReference type="InterPro" id="IPR018108">
    <property type="entry name" value="MCP_transmembrane"/>
</dbReference>
<dbReference type="PROSITE" id="PS50920">
    <property type="entry name" value="SOLCAR"/>
    <property type="match status" value="3"/>
</dbReference>
<evidence type="ECO:0000256" key="5">
    <source>
        <dbReference type="ARBA" id="ARBA00022737"/>
    </source>
</evidence>
<evidence type="ECO:0000256" key="6">
    <source>
        <dbReference type="ARBA" id="ARBA00022792"/>
    </source>
</evidence>
<dbReference type="GO" id="GO:0005469">
    <property type="term" value="F:succinate:fumarate antiporter activity"/>
    <property type="evidence" value="ECO:0007669"/>
    <property type="project" value="TreeGrafter"/>
</dbReference>
<accession>A0A9W9CU98</accession>
<comment type="subcellular location">
    <subcellularLocation>
        <location evidence="1">Mitochondrion membrane</location>
        <topology evidence="1">Multi-pass membrane protein</topology>
    </subcellularLocation>
</comment>
<evidence type="ECO:0000256" key="4">
    <source>
        <dbReference type="ARBA" id="ARBA00022692"/>
    </source>
</evidence>
<evidence type="ECO:0000256" key="3">
    <source>
        <dbReference type="ARBA" id="ARBA00022448"/>
    </source>
</evidence>
<dbReference type="Proteomes" id="UP001140453">
    <property type="component" value="Unassembled WGS sequence"/>
</dbReference>
<dbReference type="PANTHER" id="PTHR45788">
    <property type="entry name" value="SUCCINATE/FUMARATE MITOCHONDRIAL TRANSPORTER-RELATED"/>
    <property type="match status" value="1"/>
</dbReference>
<dbReference type="OrthoDB" id="14252at2759"/>
<dbReference type="PANTHER" id="PTHR45788:SF2">
    <property type="entry name" value="SUCCINATE_FUMARATE MITOCHONDRIAL TRANSPORTER"/>
    <property type="match status" value="1"/>
</dbReference>
<dbReference type="SUPFAM" id="SSF103506">
    <property type="entry name" value="Mitochondrial carrier"/>
    <property type="match status" value="1"/>
</dbReference>
<protein>
    <submittedName>
        <fullName evidence="12">Mitochondrial succinate-fumarate transporter</fullName>
    </submittedName>
</protein>
<keyword evidence="7" id="KW-1133">Transmembrane helix</keyword>
<comment type="caution">
    <text evidence="12">The sequence shown here is derived from an EMBL/GenBank/DDBJ whole genome shotgun (WGS) entry which is preliminary data.</text>
</comment>
<evidence type="ECO:0000256" key="8">
    <source>
        <dbReference type="ARBA" id="ARBA00023128"/>
    </source>
</evidence>
<reference evidence="12" key="1">
    <citation type="submission" date="2022-10" db="EMBL/GenBank/DDBJ databases">
        <title>Tapping the CABI collections for fungal endophytes: first genome assemblies for Collariella, Neodidymelliopsis, Ascochyta clinopodiicola, Didymella pomorum, Didymosphaeria variabile, Neocosmospora piperis and Neocucurbitaria cava.</title>
        <authorList>
            <person name="Hill R."/>
        </authorList>
    </citation>
    <scope>NUCLEOTIDE SEQUENCE</scope>
    <source>
        <strain evidence="12">IMI 355082</strain>
    </source>
</reference>
<evidence type="ECO:0000313" key="13">
    <source>
        <dbReference type="Proteomes" id="UP001140453"/>
    </source>
</evidence>
<dbReference type="GO" id="GO:0031966">
    <property type="term" value="C:mitochondrial membrane"/>
    <property type="evidence" value="ECO:0007669"/>
    <property type="project" value="UniProtKB-SubCell"/>
</dbReference>
<dbReference type="InterPro" id="IPR023395">
    <property type="entry name" value="MCP_dom_sf"/>
</dbReference>
<dbReference type="Pfam" id="PF00153">
    <property type="entry name" value="Mito_carr"/>
    <property type="match status" value="3"/>
</dbReference>